<dbReference type="PANTHER" id="PTHR46957">
    <property type="entry name" value="CYTOKINE RECEPTOR"/>
    <property type="match status" value="1"/>
</dbReference>
<dbReference type="CDD" id="cd00063">
    <property type="entry name" value="FN3"/>
    <property type="match status" value="2"/>
</dbReference>
<dbReference type="AlphaFoldDB" id="A0A9D3RXI7"/>
<dbReference type="InterPro" id="IPR050713">
    <property type="entry name" value="RTP_Phos/Ushers"/>
</dbReference>
<evidence type="ECO:0000313" key="10">
    <source>
        <dbReference type="Proteomes" id="UP001044222"/>
    </source>
</evidence>
<accession>A0A9D3RXI7</accession>
<feature type="compositionally biased region" description="Polar residues" evidence="6">
    <location>
        <begin position="303"/>
        <end position="320"/>
    </location>
</feature>
<protein>
    <recommendedName>
        <fullName evidence="8">Fibronectin type-III domain-containing protein</fullName>
    </recommendedName>
</protein>
<organism evidence="9 10">
    <name type="scientific">Anguilla anguilla</name>
    <name type="common">European freshwater eel</name>
    <name type="synonym">Muraena anguilla</name>
    <dbReference type="NCBI Taxonomy" id="7936"/>
    <lineage>
        <taxon>Eukaryota</taxon>
        <taxon>Metazoa</taxon>
        <taxon>Chordata</taxon>
        <taxon>Craniata</taxon>
        <taxon>Vertebrata</taxon>
        <taxon>Euteleostomi</taxon>
        <taxon>Actinopterygii</taxon>
        <taxon>Neopterygii</taxon>
        <taxon>Teleostei</taxon>
        <taxon>Anguilliformes</taxon>
        <taxon>Anguillidae</taxon>
        <taxon>Anguilla</taxon>
    </lineage>
</organism>
<keyword evidence="3 7" id="KW-0812">Transmembrane</keyword>
<dbReference type="PANTHER" id="PTHR46957:SF3">
    <property type="entry name" value="CYTOKINE RECEPTOR"/>
    <property type="match status" value="1"/>
</dbReference>
<evidence type="ECO:0000313" key="9">
    <source>
        <dbReference type="EMBL" id="KAG5845126.1"/>
    </source>
</evidence>
<evidence type="ECO:0000256" key="6">
    <source>
        <dbReference type="SAM" id="MobiDB-lite"/>
    </source>
</evidence>
<comment type="similarity">
    <text evidence="2">Belongs to the immunoglobulin superfamily. L1/neurofascin/NgCAM family.</text>
</comment>
<keyword evidence="4 7" id="KW-1133">Transmembrane helix</keyword>
<dbReference type="InterPro" id="IPR036116">
    <property type="entry name" value="FN3_sf"/>
</dbReference>
<evidence type="ECO:0000256" key="1">
    <source>
        <dbReference type="ARBA" id="ARBA00004167"/>
    </source>
</evidence>
<dbReference type="PROSITE" id="PS50853">
    <property type="entry name" value="FN3"/>
    <property type="match status" value="2"/>
</dbReference>
<feature type="compositionally biased region" description="Basic and acidic residues" evidence="6">
    <location>
        <begin position="216"/>
        <end position="236"/>
    </location>
</feature>
<comment type="subcellular location">
    <subcellularLocation>
        <location evidence="1">Membrane</location>
        <topology evidence="1">Single-pass membrane protein</topology>
    </subcellularLocation>
</comment>
<evidence type="ECO:0000256" key="2">
    <source>
        <dbReference type="ARBA" id="ARBA00008588"/>
    </source>
</evidence>
<evidence type="ECO:0000256" key="5">
    <source>
        <dbReference type="ARBA" id="ARBA00023136"/>
    </source>
</evidence>
<dbReference type="InterPro" id="IPR026966">
    <property type="entry name" value="Neurofascin/L1/NrCAM_C"/>
</dbReference>
<dbReference type="Pfam" id="PF13882">
    <property type="entry name" value="Bravo_FIGEY"/>
    <property type="match status" value="1"/>
</dbReference>
<dbReference type="SMART" id="SM00060">
    <property type="entry name" value="FN3"/>
    <property type="match status" value="1"/>
</dbReference>
<feature type="region of interest" description="Disordered" evidence="6">
    <location>
        <begin position="216"/>
        <end position="320"/>
    </location>
</feature>
<name>A0A9D3RXI7_ANGAN</name>
<dbReference type="InterPro" id="IPR003961">
    <property type="entry name" value="FN3_dom"/>
</dbReference>
<dbReference type="Pfam" id="PF00041">
    <property type="entry name" value="fn3"/>
    <property type="match status" value="1"/>
</dbReference>
<dbReference type="GO" id="GO:0016020">
    <property type="term" value="C:membrane"/>
    <property type="evidence" value="ECO:0007669"/>
    <property type="project" value="UniProtKB-SubCell"/>
</dbReference>
<feature type="transmembrane region" description="Helical" evidence="7">
    <location>
        <begin position="186"/>
        <end position="207"/>
    </location>
</feature>
<proteinExistence type="inferred from homology"/>
<reference evidence="9" key="1">
    <citation type="submission" date="2021-01" db="EMBL/GenBank/DDBJ databases">
        <title>A chromosome-scale assembly of European eel, Anguilla anguilla.</title>
        <authorList>
            <person name="Henkel C."/>
            <person name="Jong-Raadsen S.A."/>
            <person name="Dufour S."/>
            <person name="Weltzien F.-A."/>
            <person name="Palstra A.P."/>
            <person name="Pelster B."/>
            <person name="Spaink H.P."/>
            <person name="Van Den Thillart G.E."/>
            <person name="Jansen H."/>
            <person name="Zahm M."/>
            <person name="Klopp C."/>
            <person name="Cedric C."/>
            <person name="Louis A."/>
            <person name="Berthelot C."/>
            <person name="Parey E."/>
            <person name="Roest Crollius H."/>
            <person name="Montfort J."/>
            <person name="Robinson-Rechavi M."/>
            <person name="Bucao C."/>
            <person name="Bouchez O."/>
            <person name="Gislard M."/>
            <person name="Lluch J."/>
            <person name="Milhes M."/>
            <person name="Lampietro C."/>
            <person name="Lopez Roques C."/>
            <person name="Donnadieu C."/>
            <person name="Braasch I."/>
            <person name="Desvignes T."/>
            <person name="Postlethwait J."/>
            <person name="Bobe J."/>
            <person name="Guiguen Y."/>
            <person name="Dirks R."/>
        </authorList>
    </citation>
    <scope>NUCLEOTIDE SEQUENCE</scope>
    <source>
        <strain evidence="9">Tag_6206</strain>
        <tissue evidence="9">Liver</tissue>
    </source>
</reference>
<evidence type="ECO:0000256" key="4">
    <source>
        <dbReference type="ARBA" id="ARBA00022989"/>
    </source>
</evidence>
<dbReference type="Proteomes" id="UP001044222">
    <property type="component" value="Chromosome 7"/>
</dbReference>
<keyword evidence="5 7" id="KW-0472">Membrane</keyword>
<gene>
    <name evidence="9" type="ORF">ANANG_G00135540</name>
</gene>
<evidence type="ECO:0000256" key="7">
    <source>
        <dbReference type="SAM" id="Phobius"/>
    </source>
</evidence>
<feature type="domain" description="Fibronectin type-III" evidence="8">
    <location>
        <begin position="81"/>
        <end position="174"/>
    </location>
</feature>
<feature type="domain" description="Fibronectin type-III" evidence="8">
    <location>
        <begin position="1"/>
        <end position="67"/>
    </location>
</feature>
<evidence type="ECO:0000259" key="8">
    <source>
        <dbReference type="PROSITE" id="PS50853"/>
    </source>
</evidence>
<dbReference type="InterPro" id="IPR013783">
    <property type="entry name" value="Ig-like_fold"/>
</dbReference>
<comment type="caution">
    <text evidence="9">The sequence shown here is derived from an EMBL/GenBank/DDBJ whole genome shotgun (WGS) entry which is preliminary data.</text>
</comment>
<evidence type="ECO:0000256" key="3">
    <source>
        <dbReference type="ARBA" id="ARBA00022692"/>
    </source>
</evidence>
<dbReference type="Gene3D" id="2.60.40.10">
    <property type="entry name" value="Immunoglobulins"/>
    <property type="match status" value="2"/>
</dbReference>
<sequence>MSELVTCWNPTHRKHQRLEEVTLLPNETSFTLQNLKPITRYKFYLHANTAQGPGPARTEEAISIMDEALMGKPAVEVGKVPPAVPAFGNVSWSVRENGAVINWEYWGADKSVYVEYVVENSKEDWKREYVNGSQTYQIEGLKPGTSYRVRVVARDQSDAIVHSTEDLSITVPAMASRQVDIATQGWFIGLMCAIALLILVLLIVCFIKRNKGGKYPVKEKEDAHADPEIQPMKEDDGTFGEYSDTEDHKPLKGSRTPSNGTVKKDDSDDSLVDYGEGGDGQFNEDGSFIGQYSGKKEKDTAEGNESSEAPSPVNAMNSFV</sequence>
<keyword evidence="10" id="KW-1185">Reference proteome</keyword>
<dbReference type="EMBL" id="JAFIRN010000007">
    <property type="protein sequence ID" value="KAG5845126.1"/>
    <property type="molecule type" value="Genomic_DNA"/>
</dbReference>
<dbReference type="SUPFAM" id="SSF49265">
    <property type="entry name" value="Fibronectin type III"/>
    <property type="match status" value="2"/>
</dbReference>